<dbReference type="InterPro" id="IPR000719">
    <property type="entry name" value="Prot_kinase_dom"/>
</dbReference>
<dbReference type="EMBL" id="GG662820">
    <property type="protein sequence ID" value="EWS75989.1"/>
    <property type="molecule type" value="Genomic_DNA"/>
</dbReference>
<dbReference type="GO" id="GO:0004672">
    <property type="term" value="F:protein kinase activity"/>
    <property type="evidence" value="ECO:0007669"/>
    <property type="project" value="InterPro"/>
</dbReference>
<sequence length="495" mass="57711">MKALTIEKQAEIFAAVGIKLIKPLQEEKIENFIQTFPLRLRQRAEQISSEISVYGYRIIKFISKCRNGFVFAANKGRVRFAIKAQLNRVETDDGEINMLLKNRELPDNLKFYNNPYILSYIDSFETVDFHYTVTEECRCNLSDFIKQVNIKYNEDTPLCFNRYAFQLLIALKQLQTGPEHPNSSRFVSHIRPEDILINYNSEIRLNPNFGESQVTLGIIPFCNSQFSSNQMNVSCINRFSVSYAHLLLYINGMQEKDILTNWLKQSSYRMGYRSDGLDSVSSRIISNKQENYEQLKDVYKPDSDQGNQTLVLRLKQNLDRICEQYYVDNQGETVYALGKGKCITAQQYNQLYELSQVQCSEEQKEQIGEQLDEEMNRIEKKYRRILFVQEILNAGQSQRSRRSSTQRDIERLKQKLINLLKSFFSMQQKLAQFVEKKNRQLKQAVVNDGGEDEQNLEETLSKQPQLVFLKQNSVEALNAPKLNPLPIIEMKAYKD</sequence>
<dbReference type="RefSeq" id="XP_012651507.1">
    <property type="nucleotide sequence ID" value="XM_012796053.1"/>
</dbReference>
<dbReference type="InterPro" id="IPR011009">
    <property type="entry name" value="Kinase-like_dom_sf"/>
</dbReference>
<dbReference type="GeneID" id="24437591"/>
<evidence type="ECO:0000313" key="3">
    <source>
        <dbReference type="EMBL" id="EWS75989.1"/>
    </source>
</evidence>
<dbReference type="InParanoid" id="W7XLB3"/>
<dbReference type="SMART" id="SM00220">
    <property type="entry name" value="S_TKc"/>
    <property type="match status" value="1"/>
</dbReference>
<organism evidence="3 4">
    <name type="scientific">Tetrahymena thermophila (strain SB210)</name>
    <dbReference type="NCBI Taxonomy" id="312017"/>
    <lineage>
        <taxon>Eukaryota</taxon>
        <taxon>Sar</taxon>
        <taxon>Alveolata</taxon>
        <taxon>Ciliophora</taxon>
        <taxon>Intramacronucleata</taxon>
        <taxon>Oligohymenophorea</taxon>
        <taxon>Hymenostomatida</taxon>
        <taxon>Tetrahymenina</taxon>
        <taxon>Tetrahymenidae</taxon>
        <taxon>Tetrahymena</taxon>
    </lineage>
</organism>
<name>W7XLB3_TETTS</name>
<gene>
    <name evidence="3" type="ORF">TTHERM_000156669</name>
</gene>
<accession>W7XLB3</accession>
<dbReference type="Gene3D" id="1.10.510.10">
    <property type="entry name" value="Transferase(Phosphotransferase) domain 1"/>
    <property type="match status" value="1"/>
</dbReference>
<dbReference type="GO" id="GO:0005524">
    <property type="term" value="F:ATP binding"/>
    <property type="evidence" value="ECO:0007669"/>
    <property type="project" value="InterPro"/>
</dbReference>
<protein>
    <recommendedName>
        <fullName evidence="2">Protein kinase domain-containing protein</fullName>
    </recommendedName>
</protein>
<dbReference type="AlphaFoldDB" id="W7XLB3"/>
<evidence type="ECO:0000256" key="1">
    <source>
        <dbReference type="SAM" id="Coils"/>
    </source>
</evidence>
<evidence type="ECO:0000313" key="4">
    <source>
        <dbReference type="Proteomes" id="UP000009168"/>
    </source>
</evidence>
<dbReference type="Proteomes" id="UP000009168">
    <property type="component" value="Unassembled WGS sequence"/>
</dbReference>
<dbReference type="KEGG" id="tet:TTHERM_000156669"/>
<keyword evidence="4" id="KW-1185">Reference proteome</keyword>
<proteinExistence type="predicted"/>
<feature type="domain" description="Protein kinase" evidence="2">
    <location>
        <begin position="56"/>
        <end position="281"/>
    </location>
</feature>
<keyword evidence="1" id="KW-0175">Coiled coil</keyword>
<evidence type="ECO:0000259" key="2">
    <source>
        <dbReference type="SMART" id="SM00220"/>
    </source>
</evidence>
<feature type="coiled-coil region" evidence="1">
    <location>
        <begin position="357"/>
        <end position="422"/>
    </location>
</feature>
<reference evidence="4" key="1">
    <citation type="journal article" date="2006" name="PLoS Biol.">
        <title>Macronuclear genome sequence of the ciliate Tetrahymena thermophila, a model eukaryote.</title>
        <authorList>
            <person name="Eisen J.A."/>
            <person name="Coyne R.S."/>
            <person name="Wu M."/>
            <person name="Wu D."/>
            <person name="Thiagarajan M."/>
            <person name="Wortman J.R."/>
            <person name="Badger J.H."/>
            <person name="Ren Q."/>
            <person name="Amedeo P."/>
            <person name="Jones K.M."/>
            <person name="Tallon L.J."/>
            <person name="Delcher A.L."/>
            <person name="Salzberg S.L."/>
            <person name="Silva J.C."/>
            <person name="Haas B.J."/>
            <person name="Majoros W.H."/>
            <person name="Farzad M."/>
            <person name="Carlton J.M."/>
            <person name="Smith R.K. Jr."/>
            <person name="Garg J."/>
            <person name="Pearlman R.E."/>
            <person name="Karrer K.M."/>
            <person name="Sun L."/>
            <person name="Manning G."/>
            <person name="Elde N.C."/>
            <person name="Turkewitz A.P."/>
            <person name="Asai D.J."/>
            <person name="Wilkes D.E."/>
            <person name="Wang Y."/>
            <person name="Cai H."/>
            <person name="Collins K."/>
            <person name="Stewart B.A."/>
            <person name="Lee S.R."/>
            <person name="Wilamowska K."/>
            <person name="Weinberg Z."/>
            <person name="Ruzzo W.L."/>
            <person name="Wloga D."/>
            <person name="Gaertig J."/>
            <person name="Frankel J."/>
            <person name="Tsao C.-C."/>
            <person name="Gorovsky M.A."/>
            <person name="Keeling P.J."/>
            <person name="Waller R.F."/>
            <person name="Patron N.J."/>
            <person name="Cherry J.M."/>
            <person name="Stover N.A."/>
            <person name="Krieger C.J."/>
            <person name="del Toro C."/>
            <person name="Ryder H.F."/>
            <person name="Williamson S.C."/>
            <person name="Barbeau R.A."/>
            <person name="Hamilton E.P."/>
            <person name="Orias E."/>
        </authorList>
    </citation>
    <scope>NUCLEOTIDE SEQUENCE [LARGE SCALE GENOMIC DNA]</scope>
    <source>
        <strain evidence="4">SB210</strain>
    </source>
</reference>
<dbReference type="SUPFAM" id="SSF56112">
    <property type="entry name" value="Protein kinase-like (PK-like)"/>
    <property type="match status" value="1"/>
</dbReference>